<accession>A0A2H0UJ17</accession>
<evidence type="ECO:0000313" key="2">
    <source>
        <dbReference type="Proteomes" id="UP000230706"/>
    </source>
</evidence>
<comment type="caution">
    <text evidence="1">The sequence shown here is derived from an EMBL/GenBank/DDBJ whole genome shotgun (WGS) entry which is preliminary data.</text>
</comment>
<gene>
    <name evidence="1" type="ORF">COU13_01210</name>
</gene>
<dbReference type="EMBL" id="PFBF01000026">
    <property type="protein sequence ID" value="PIR86391.1"/>
    <property type="molecule type" value="Genomic_DNA"/>
</dbReference>
<dbReference type="AlphaFoldDB" id="A0A2H0UJ17"/>
<reference evidence="2" key="1">
    <citation type="submission" date="2017-09" db="EMBL/GenBank/DDBJ databases">
        <title>Depth-based differentiation of microbial function through sediment-hosted aquifers and enrichment of novel symbionts in the deep terrestrial subsurface.</title>
        <authorList>
            <person name="Probst A.J."/>
            <person name="Ladd B."/>
            <person name="Jarett J.K."/>
            <person name="Geller-Mcgrath D.E."/>
            <person name="Sieber C.M.K."/>
            <person name="Emerson J.B."/>
            <person name="Anantharaman K."/>
            <person name="Thomas B.C."/>
            <person name="Malmstrom R."/>
            <person name="Stieglmeier M."/>
            <person name="Klingl A."/>
            <person name="Woyke T."/>
            <person name="Ryan C.M."/>
            <person name="Banfield J.F."/>
        </authorList>
    </citation>
    <scope>NUCLEOTIDE SEQUENCE [LARGE SCALE GENOMIC DNA]</scope>
</reference>
<sequence>MEPSAKEERRRLAAEDAREQLADGTWPQVMVVYGYTNPSAPRVPDEEFTRLKALYEQAACPNVATFIELVRFVEKEHGVTMSFNLSLRRRLVPGEVPETTTENARLYFSCPDILVGTRGGVEGAMVWFKNFYEAIGIVPSESAQVMDKIFGEAVEFLKGPSRETNNEEMFKSVVSGECDVLHPPKVSKH</sequence>
<protein>
    <submittedName>
        <fullName evidence="1">Uncharacterized protein</fullName>
    </submittedName>
</protein>
<organism evidence="1 2">
    <name type="scientific">Candidatus Kaiserbacteria bacterium CG10_big_fil_rev_8_21_14_0_10_43_70</name>
    <dbReference type="NCBI Taxonomy" id="1974605"/>
    <lineage>
        <taxon>Bacteria</taxon>
        <taxon>Candidatus Kaiseribacteriota</taxon>
    </lineage>
</organism>
<proteinExistence type="predicted"/>
<dbReference type="Proteomes" id="UP000230706">
    <property type="component" value="Unassembled WGS sequence"/>
</dbReference>
<name>A0A2H0UJ17_9BACT</name>
<evidence type="ECO:0000313" key="1">
    <source>
        <dbReference type="EMBL" id="PIR86391.1"/>
    </source>
</evidence>